<name>A0A517DW54_9FIRM</name>
<dbReference type="RefSeq" id="WP_211367287.1">
    <property type="nucleotide sequence ID" value="NZ_CP036259.1"/>
</dbReference>
<dbReference type="EMBL" id="CP036259">
    <property type="protein sequence ID" value="QDR81581.1"/>
    <property type="molecule type" value="Genomic_DNA"/>
</dbReference>
<organism evidence="1 2">
    <name type="scientific">Sporomusa termitida</name>
    <dbReference type="NCBI Taxonomy" id="2377"/>
    <lineage>
        <taxon>Bacteria</taxon>
        <taxon>Bacillati</taxon>
        <taxon>Bacillota</taxon>
        <taxon>Negativicutes</taxon>
        <taxon>Selenomonadales</taxon>
        <taxon>Sporomusaceae</taxon>
        <taxon>Sporomusa</taxon>
    </lineage>
</organism>
<accession>A0A517DW54</accession>
<reference evidence="1 2" key="1">
    <citation type="submission" date="2019-02" db="EMBL/GenBank/DDBJ databases">
        <title>Closed genome of Sporomusa termitida DSM 4440.</title>
        <authorList>
            <person name="Poehlein A."/>
            <person name="Daniel R."/>
        </authorList>
    </citation>
    <scope>NUCLEOTIDE SEQUENCE [LARGE SCALE GENOMIC DNA]</scope>
    <source>
        <strain evidence="1 2">DSM 4440</strain>
    </source>
</reference>
<evidence type="ECO:0000313" key="2">
    <source>
        <dbReference type="Proteomes" id="UP000320776"/>
    </source>
</evidence>
<gene>
    <name evidence="1" type="ORF">SPTER_29670</name>
</gene>
<sequence>MNTHFKEESKTPKLKREDRIALHRRMAESYHNAYARKSVKDGATYDEWKFADKAVYWSPYFGNELIQLSKHPLSVASSATMEAKAYSLRFPDWGPAEFKCWPADNGFAMKTLFEGHTQDGTKMSFYSYGFVETNDQGEIMRWETHVSEEYNAFLDVAIGVHGPFLNGNQPLRRRRLSKVVSLRLSAFDKINGSVEILGKCLRTNT</sequence>
<protein>
    <submittedName>
        <fullName evidence="1">Uncharacterized protein</fullName>
    </submittedName>
</protein>
<keyword evidence="2" id="KW-1185">Reference proteome</keyword>
<dbReference type="KEGG" id="sted:SPTER_29670"/>
<dbReference type="Proteomes" id="UP000320776">
    <property type="component" value="Chromosome"/>
</dbReference>
<proteinExistence type="predicted"/>
<evidence type="ECO:0000313" key="1">
    <source>
        <dbReference type="EMBL" id="QDR81581.1"/>
    </source>
</evidence>
<dbReference type="AlphaFoldDB" id="A0A517DW54"/>